<evidence type="ECO:0000256" key="1">
    <source>
        <dbReference type="ARBA" id="ARBA00023125"/>
    </source>
</evidence>
<dbReference type="PROSITE" id="PS51197">
    <property type="entry name" value="HTH_RRF2_2"/>
    <property type="match status" value="1"/>
</dbReference>
<dbReference type="GO" id="GO:0003700">
    <property type="term" value="F:DNA-binding transcription factor activity"/>
    <property type="evidence" value="ECO:0007669"/>
    <property type="project" value="TreeGrafter"/>
</dbReference>
<accession>A0A3N7IV53</accession>
<dbReference type="PANTHER" id="PTHR33221">
    <property type="entry name" value="WINGED HELIX-TURN-HELIX TRANSCRIPTIONAL REGULATOR, RRF2 FAMILY"/>
    <property type="match status" value="1"/>
</dbReference>
<dbReference type="GO" id="GO:0003677">
    <property type="term" value="F:DNA binding"/>
    <property type="evidence" value="ECO:0007669"/>
    <property type="project" value="UniProtKB-KW"/>
</dbReference>
<dbReference type="GO" id="GO:0005829">
    <property type="term" value="C:cytosol"/>
    <property type="evidence" value="ECO:0007669"/>
    <property type="project" value="TreeGrafter"/>
</dbReference>
<gene>
    <name evidence="2" type="ORF">DZC73_20525</name>
</gene>
<reference evidence="2 3" key="1">
    <citation type="submission" date="2018-08" db="EMBL/GenBank/DDBJ databases">
        <authorList>
            <person name="Khan S.A."/>
            <person name="Jeon C.O."/>
            <person name="Chun B.H."/>
            <person name="Jeong S.E."/>
        </authorList>
    </citation>
    <scope>NUCLEOTIDE SEQUENCE [LARGE SCALE GENOMIC DNA]</scope>
    <source>
        <strain evidence="2 3">S-16</strain>
    </source>
</reference>
<dbReference type="InterPro" id="IPR036390">
    <property type="entry name" value="WH_DNA-bd_sf"/>
</dbReference>
<dbReference type="InterPro" id="IPR000944">
    <property type="entry name" value="Tscrpt_reg_Rrf2"/>
</dbReference>
<evidence type="ECO:0000313" key="2">
    <source>
        <dbReference type="EMBL" id="RQP22692.1"/>
    </source>
</evidence>
<name>A0A3N7IV53_9BURK</name>
<dbReference type="PANTHER" id="PTHR33221:SF4">
    <property type="entry name" value="HTH-TYPE TRANSCRIPTIONAL REPRESSOR NSRR"/>
    <property type="match status" value="1"/>
</dbReference>
<dbReference type="Gene3D" id="1.10.10.10">
    <property type="entry name" value="Winged helix-like DNA-binding domain superfamily/Winged helix DNA-binding domain"/>
    <property type="match status" value="1"/>
</dbReference>
<reference evidence="2 3" key="2">
    <citation type="submission" date="2018-12" db="EMBL/GenBank/DDBJ databases">
        <title>Rhizobacter gummiphilus sp. nov., a rubber-degrading bacterium isolated from the soil of a botanical garden in Japan.</title>
        <authorList>
            <person name="Shunsuke S.S."/>
        </authorList>
    </citation>
    <scope>NUCLEOTIDE SEQUENCE [LARGE SCALE GENOMIC DNA]</scope>
    <source>
        <strain evidence="2 3">S-16</strain>
    </source>
</reference>
<dbReference type="Proteomes" id="UP000267464">
    <property type="component" value="Unassembled WGS sequence"/>
</dbReference>
<evidence type="ECO:0000313" key="3">
    <source>
        <dbReference type="Proteomes" id="UP000267464"/>
    </source>
</evidence>
<dbReference type="NCBIfam" id="TIGR00738">
    <property type="entry name" value="rrf2_super"/>
    <property type="match status" value="1"/>
</dbReference>
<keyword evidence="3" id="KW-1185">Reference proteome</keyword>
<dbReference type="SUPFAM" id="SSF46785">
    <property type="entry name" value="Winged helix' DNA-binding domain"/>
    <property type="match status" value="1"/>
</dbReference>
<dbReference type="EMBL" id="QUSW01000006">
    <property type="protein sequence ID" value="RQP22692.1"/>
    <property type="molecule type" value="Genomic_DNA"/>
</dbReference>
<dbReference type="OrthoDB" id="9795923at2"/>
<proteinExistence type="predicted"/>
<dbReference type="InterPro" id="IPR036388">
    <property type="entry name" value="WH-like_DNA-bd_sf"/>
</dbReference>
<protein>
    <submittedName>
        <fullName evidence="2">Rrf2 family transcriptional regulator</fullName>
    </submittedName>
</protein>
<organism evidence="2 3">
    <name type="scientific">Piscinibacter terrae</name>
    <dbReference type="NCBI Taxonomy" id="2496871"/>
    <lineage>
        <taxon>Bacteria</taxon>
        <taxon>Pseudomonadati</taxon>
        <taxon>Pseudomonadota</taxon>
        <taxon>Betaproteobacteria</taxon>
        <taxon>Burkholderiales</taxon>
        <taxon>Sphaerotilaceae</taxon>
        <taxon>Piscinibacter</taxon>
    </lineage>
</organism>
<keyword evidence="1" id="KW-0238">DNA-binding</keyword>
<comment type="caution">
    <text evidence="2">The sequence shown here is derived from an EMBL/GenBank/DDBJ whole genome shotgun (WGS) entry which is preliminary data.</text>
</comment>
<dbReference type="AlphaFoldDB" id="A0A3N7IV53"/>
<dbReference type="Pfam" id="PF02082">
    <property type="entry name" value="Rrf2"/>
    <property type="match status" value="1"/>
</dbReference>
<dbReference type="RefSeq" id="WP_124542260.1">
    <property type="nucleotide sequence ID" value="NZ_QUSW01000006.1"/>
</dbReference>
<sequence length="153" mass="16633">MKLTAFTDYSLRVLIFLAAQPGRRCTIAEIAQAFDISANHLTKVVHFLGKHGWVATVRGKGGGMSLARPAQALHIGDIVRQTEGLDTPAECFEPSGHCRIARICRLRGVLAEAVDAFYEVLDRYTLDDLVANRQGLAQVLFLDNATLQGAAPT</sequence>